<sequence length="164" mass="18004">MRDFLAEKQPRVLYGGYPPYPLVEGLEGDMFYEVDPVHLDQVGLRTELDGLRLLAPDYGADIVLVDTHDAARHRLTATVHLPLLGKHLPDDIAPLVVEPVQYKDAAVLTLDRIELSIKFFQQEDQGSTQFPSLLPGFPAAAGVVHVAFADIIIFAAGTAHLQLP</sequence>
<comment type="caution">
    <text evidence="1">The sequence shown here is derived from an EMBL/GenBank/DDBJ whole genome shotgun (WGS) entry which is preliminary data.</text>
</comment>
<accession>A0A645G3D6</accession>
<reference evidence="1" key="1">
    <citation type="submission" date="2019-08" db="EMBL/GenBank/DDBJ databases">
        <authorList>
            <person name="Kucharzyk K."/>
            <person name="Murdoch R.W."/>
            <person name="Higgins S."/>
            <person name="Loffler F."/>
        </authorList>
    </citation>
    <scope>NUCLEOTIDE SEQUENCE</scope>
</reference>
<dbReference type="EMBL" id="VSSQ01066031">
    <property type="protein sequence ID" value="MPN18654.1"/>
    <property type="molecule type" value="Genomic_DNA"/>
</dbReference>
<proteinExistence type="predicted"/>
<name>A0A645G3D6_9ZZZZ</name>
<gene>
    <name evidence="1" type="ORF">SDC9_166016</name>
</gene>
<organism evidence="1">
    <name type="scientific">bioreactor metagenome</name>
    <dbReference type="NCBI Taxonomy" id="1076179"/>
    <lineage>
        <taxon>unclassified sequences</taxon>
        <taxon>metagenomes</taxon>
        <taxon>ecological metagenomes</taxon>
    </lineage>
</organism>
<protein>
    <submittedName>
        <fullName evidence="1">Uncharacterized protein</fullName>
    </submittedName>
</protein>
<dbReference type="AlphaFoldDB" id="A0A645G3D6"/>
<evidence type="ECO:0000313" key="1">
    <source>
        <dbReference type="EMBL" id="MPN18654.1"/>
    </source>
</evidence>